<dbReference type="STRING" id="1801756.A3C67_01150"/>
<keyword evidence="1" id="KW-0812">Transmembrane</keyword>
<sequence length="643" mass="70368">MVSGDGDKLNRIEELKSKLFSKSYKTKVEHRDNFTPLETKDVPDVWRTSGRVAQDLGEKFFIKTSLFKKFFIFSVGFFILAVGYASYMFFVESNTVSNNNIDISILGNAFTAGGEELPLQIGITNRNTSALELVDLVVEYPKNSEVNLGSETERIRESLGTIPPGVIRNENVRVVLFGEQGSIRPIKISIEYRVEGSNAIFVKEKSYEVTINSTPINLSLDLPTSVSPNQNMTLKVKATLNATRPAAKMLLRLDYPVGFQFTKATPAPSFGNNIWDLGDLAPGADKNIYVEGKILDVFDGEEKTFHVWSGSQSAADKSTIGTVFNSLKQTVVIKKPLIEAKFFIDGASQREYSSYSGTPINAEVRFTNNLDTKISDLEIRAKISGNAVNRKTIFAKQGFYNSSEDVIIWDKNSISRFKEIDPGDSGSVSFSISSLSLFSASSGMLANPSINIDVDISGQQTLAGYESKDLGNKESSVIKIISDTGLAAKALYFSGPFKNTGAIPPKAEEETTYTVAWSLSNTANNISKASVRSTLPPWINFAGKFSPSSEDLIYNSSTKEIIWNIGNIPRGTGITTTGKEVSFVVTFIPSLSQVNTIPVIINDATLTGHDDFANLDIRVNKASLNTRLVNDSAFPSNGDRVVE</sequence>
<reference evidence="2 3" key="1">
    <citation type="journal article" date="2016" name="Nat. Commun.">
        <title>Thousands of microbial genomes shed light on interconnected biogeochemical processes in an aquifer system.</title>
        <authorList>
            <person name="Anantharaman K."/>
            <person name="Brown C.T."/>
            <person name="Hug L.A."/>
            <person name="Sharon I."/>
            <person name="Castelle C.J."/>
            <person name="Probst A.J."/>
            <person name="Thomas B.C."/>
            <person name="Singh A."/>
            <person name="Wilkins M.J."/>
            <person name="Karaoz U."/>
            <person name="Brodie E.L."/>
            <person name="Williams K.H."/>
            <person name="Hubbard S.S."/>
            <person name="Banfield J.F."/>
        </authorList>
    </citation>
    <scope>NUCLEOTIDE SEQUENCE [LARGE SCALE GENOMIC DNA]</scope>
</reference>
<dbReference type="Proteomes" id="UP000179275">
    <property type="component" value="Unassembled WGS sequence"/>
</dbReference>
<feature type="transmembrane region" description="Helical" evidence="1">
    <location>
        <begin position="70"/>
        <end position="90"/>
    </location>
</feature>
<comment type="caution">
    <text evidence="2">The sequence shown here is derived from an EMBL/GenBank/DDBJ whole genome shotgun (WGS) entry which is preliminary data.</text>
</comment>
<keyword evidence="1" id="KW-1133">Transmembrane helix</keyword>
<dbReference type="AlphaFoldDB" id="A0A1F6W222"/>
<keyword evidence="1" id="KW-0472">Membrane</keyword>
<organism evidence="2 3">
    <name type="scientific">Candidatus Nomurabacteria bacterium RIFCSPHIGHO2_02_FULL_42_19</name>
    <dbReference type="NCBI Taxonomy" id="1801756"/>
    <lineage>
        <taxon>Bacteria</taxon>
        <taxon>Candidatus Nomuraibacteriota</taxon>
    </lineage>
</organism>
<evidence type="ECO:0000313" key="2">
    <source>
        <dbReference type="EMBL" id="OGI75957.1"/>
    </source>
</evidence>
<protein>
    <recommendedName>
        <fullName evidence="4">DUF11 domain-containing protein</fullName>
    </recommendedName>
</protein>
<evidence type="ECO:0000313" key="3">
    <source>
        <dbReference type="Proteomes" id="UP000179275"/>
    </source>
</evidence>
<name>A0A1F6W222_9BACT</name>
<accession>A0A1F6W222</accession>
<evidence type="ECO:0000256" key="1">
    <source>
        <dbReference type="SAM" id="Phobius"/>
    </source>
</evidence>
<proteinExistence type="predicted"/>
<dbReference type="EMBL" id="MFUG01000013">
    <property type="protein sequence ID" value="OGI75957.1"/>
    <property type="molecule type" value="Genomic_DNA"/>
</dbReference>
<gene>
    <name evidence="2" type="ORF">A3C67_01150</name>
</gene>
<evidence type="ECO:0008006" key="4">
    <source>
        <dbReference type="Google" id="ProtNLM"/>
    </source>
</evidence>